<reference evidence="2 3" key="1">
    <citation type="journal article" date="2018" name="ACS Chem. Biol.">
        <title>Ketoreductase domain dysfunction expands chemodiversity: malyngamide biosynthesis in the cyanobacterium Okeania hirsuta.</title>
        <authorList>
            <person name="Moss N.A."/>
            <person name="Leao T."/>
            <person name="Rankin M."/>
            <person name="McCullough T.M."/>
            <person name="Qu P."/>
            <person name="Korobeynikov A."/>
            <person name="Smith J.L."/>
            <person name="Gerwick L."/>
            <person name="Gerwick W.H."/>
        </authorList>
    </citation>
    <scope>NUCLEOTIDE SEQUENCE [LARGE SCALE GENOMIC DNA]</scope>
    <source>
        <strain evidence="2 3">PAB10Feb10-1</strain>
    </source>
</reference>
<dbReference type="Proteomes" id="UP000269154">
    <property type="component" value="Unassembled WGS sequence"/>
</dbReference>
<organism evidence="2 3">
    <name type="scientific">Okeania hirsuta</name>
    <dbReference type="NCBI Taxonomy" id="1458930"/>
    <lineage>
        <taxon>Bacteria</taxon>
        <taxon>Bacillati</taxon>
        <taxon>Cyanobacteriota</taxon>
        <taxon>Cyanophyceae</taxon>
        <taxon>Oscillatoriophycideae</taxon>
        <taxon>Oscillatoriales</taxon>
        <taxon>Microcoleaceae</taxon>
        <taxon>Okeania</taxon>
    </lineage>
</organism>
<protein>
    <submittedName>
        <fullName evidence="2">Uncharacterized protein</fullName>
    </submittedName>
</protein>
<dbReference type="AlphaFoldDB" id="A0A3N6RU61"/>
<proteinExistence type="predicted"/>
<name>A0A3N6RU61_9CYAN</name>
<keyword evidence="1" id="KW-0472">Membrane</keyword>
<keyword evidence="3" id="KW-1185">Reference proteome</keyword>
<accession>A0A3N6RU61</accession>
<evidence type="ECO:0000313" key="2">
    <source>
        <dbReference type="EMBL" id="RQH48215.1"/>
    </source>
</evidence>
<keyword evidence="1" id="KW-0812">Transmembrane</keyword>
<gene>
    <name evidence="2" type="ORF">D5R40_08180</name>
</gene>
<evidence type="ECO:0000256" key="1">
    <source>
        <dbReference type="SAM" id="Phobius"/>
    </source>
</evidence>
<feature type="transmembrane region" description="Helical" evidence="1">
    <location>
        <begin position="30"/>
        <end position="46"/>
    </location>
</feature>
<evidence type="ECO:0000313" key="3">
    <source>
        <dbReference type="Proteomes" id="UP000269154"/>
    </source>
</evidence>
<dbReference type="EMBL" id="RCBY01000032">
    <property type="protein sequence ID" value="RQH48215.1"/>
    <property type="molecule type" value="Genomic_DNA"/>
</dbReference>
<keyword evidence="1" id="KW-1133">Transmembrane helix</keyword>
<comment type="caution">
    <text evidence="2">The sequence shown here is derived from an EMBL/GenBank/DDBJ whole genome shotgun (WGS) entry which is preliminary data.</text>
</comment>
<sequence>MSIVYWQKEGSHGRDFEYILDGMKKKRIRLFFYPLVILNLFALVLTNKYEEANQFYCLLLASRK</sequence>